<comment type="caution">
    <text evidence="3">The sequence shown here is derived from an EMBL/GenBank/DDBJ whole genome shotgun (WGS) entry which is preliminary data.</text>
</comment>
<keyword evidence="2" id="KW-0472">Membrane</keyword>
<evidence type="ECO:0000313" key="3">
    <source>
        <dbReference type="EMBL" id="KAF7278530.1"/>
    </source>
</evidence>
<feature type="region of interest" description="Disordered" evidence="1">
    <location>
        <begin position="1"/>
        <end position="25"/>
    </location>
</feature>
<evidence type="ECO:0000313" key="4">
    <source>
        <dbReference type="Proteomes" id="UP000625711"/>
    </source>
</evidence>
<dbReference type="Proteomes" id="UP000625711">
    <property type="component" value="Unassembled WGS sequence"/>
</dbReference>
<dbReference type="AlphaFoldDB" id="A0A834IIJ9"/>
<evidence type="ECO:0000256" key="2">
    <source>
        <dbReference type="SAM" id="Phobius"/>
    </source>
</evidence>
<sequence length="71" mass="7654">MSYNKRETEQDGGKGGEPLTAQEGNAANKAETWAVIWGKFAREVTCLRQQFGVVIMLICGLILGNIKLAGA</sequence>
<name>A0A834IIJ9_RHYFE</name>
<protein>
    <submittedName>
        <fullName evidence="3">Uncharacterized protein</fullName>
    </submittedName>
</protein>
<keyword evidence="2" id="KW-0812">Transmembrane</keyword>
<evidence type="ECO:0000256" key="1">
    <source>
        <dbReference type="SAM" id="MobiDB-lite"/>
    </source>
</evidence>
<feature type="compositionally biased region" description="Basic and acidic residues" evidence="1">
    <location>
        <begin position="1"/>
        <end position="14"/>
    </location>
</feature>
<feature type="transmembrane region" description="Helical" evidence="2">
    <location>
        <begin position="51"/>
        <end position="70"/>
    </location>
</feature>
<keyword evidence="4" id="KW-1185">Reference proteome</keyword>
<reference evidence="3" key="1">
    <citation type="submission" date="2020-08" db="EMBL/GenBank/DDBJ databases">
        <title>Genome sequencing and assembly of the red palm weevil Rhynchophorus ferrugineus.</title>
        <authorList>
            <person name="Dias G.B."/>
            <person name="Bergman C.M."/>
            <person name="Manee M."/>
        </authorList>
    </citation>
    <scope>NUCLEOTIDE SEQUENCE</scope>
    <source>
        <strain evidence="3">AA-2017</strain>
        <tissue evidence="3">Whole larva</tissue>
    </source>
</reference>
<gene>
    <name evidence="3" type="ORF">GWI33_008234</name>
</gene>
<accession>A0A834IIJ9</accession>
<dbReference type="EMBL" id="JAACXV010000397">
    <property type="protein sequence ID" value="KAF7278530.1"/>
    <property type="molecule type" value="Genomic_DNA"/>
</dbReference>
<organism evidence="3 4">
    <name type="scientific">Rhynchophorus ferrugineus</name>
    <name type="common">Red palm weevil</name>
    <name type="synonym">Curculio ferrugineus</name>
    <dbReference type="NCBI Taxonomy" id="354439"/>
    <lineage>
        <taxon>Eukaryota</taxon>
        <taxon>Metazoa</taxon>
        <taxon>Ecdysozoa</taxon>
        <taxon>Arthropoda</taxon>
        <taxon>Hexapoda</taxon>
        <taxon>Insecta</taxon>
        <taxon>Pterygota</taxon>
        <taxon>Neoptera</taxon>
        <taxon>Endopterygota</taxon>
        <taxon>Coleoptera</taxon>
        <taxon>Polyphaga</taxon>
        <taxon>Cucujiformia</taxon>
        <taxon>Curculionidae</taxon>
        <taxon>Dryophthorinae</taxon>
        <taxon>Rhynchophorus</taxon>
    </lineage>
</organism>
<proteinExistence type="predicted"/>
<keyword evidence="2" id="KW-1133">Transmembrane helix</keyword>